<evidence type="ECO:0000256" key="7">
    <source>
        <dbReference type="ARBA" id="ARBA00023157"/>
    </source>
</evidence>
<comment type="subcellular location">
    <subcellularLocation>
        <location evidence="1">Membrane</location>
        <topology evidence="1">Single-pass membrane protein</topology>
    </subcellularLocation>
</comment>
<reference evidence="11 12" key="1">
    <citation type="submission" date="2019-09" db="EMBL/GenBank/DDBJ databases">
        <title>Bird 10,000 Genomes (B10K) Project - Family phase.</title>
        <authorList>
            <person name="Zhang G."/>
        </authorList>
    </citation>
    <scope>NUCLEOTIDE SEQUENCE [LARGE SCALE GENOMIC DNA]</scope>
    <source>
        <strain evidence="11">B10K-DU-001-24</strain>
        <tissue evidence="11">Muscle</tissue>
    </source>
</reference>
<evidence type="ECO:0000256" key="2">
    <source>
        <dbReference type="ARBA" id="ARBA00022692"/>
    </source>
</evidence>
<feature type="domain" description="SRCR" evidence="10">
    <location>
        <begin position="129"/>
        <end position="173"/>
    </location>
</feature>
<feature type="disulfide bond" evidence="9">
    <location>
        <begin position="62"/>
        <end position="72"/>
    </location>
</feature>
<dbReference type="PANTHER" id="PTHR48071">
    <property type="entry name" value="SRCR DOMAIN-CONTAINING PROTEIN"/>
    <property type="match status" value="1"/>
</dbReference>
<accession>A0A7K9CJZ6</accession>
<evidence type="ECO:0000313" key="11">
    <source>
        <dbReference type="EMBL" id="NXG52876.1"/>
    </source>
</evidence>
<dbReference type="PANTHER" id="PTHR48071:SF18">
    <property type="entry name" value="DELETED IN MALIGNANT BRAIN TUMORS 1 PROTEIN-RELATED"/>
    <property type="match status" value="1"/>
</dbReference>
<keyword evidence="5" id="KW-1133">Transmembrane helix</keyword>
<dbReference type="AlphaFoldDB" id="A0A7K9CJZ6"/>
<name>A0A7K9CJZ6_9PICI</name>
<comment type="caution">
    <text evidence="11">The sequence shown here is derived from an EMBL/GenBank/DDBJ whole genome shotgun (WGS) entry which is preliminary data.</text>
</comment>
<keyword evidence="3" id="KW-0732">Signal</keyword>
<evidence type="ECO:0000256" key="8">
    <source>
        <dbReference type="ARBA" id="ARBA00023180"/>
    </source>
</evidence>
<feature type="domain" description="SRCR" evidence="10">
    <location>
        <begin position="1"/>
        <end position="93"/>
    </location>
</feature>
<dbReference type="EMBL" id="VWZI01022108">
    <property type="protein sequence ID" value="NXG52876.1"/>
    <property type="molecule type" value="Genomic_DNA"/>
</dbReference>
<keyword evidence="12" id="KW-1185">Reference proteome</keyword>
<keyword evidence="6" id="KW-0472">Membrane</keyword>
<evidence type="ECO:0000256" key="4">
    <source>
        <dbReference type="ARBA" id="ARBA00022737"/>
    </source>
</evidence>
<evidence type="ECO:0000256" key="9">
    <source>
        <dbReference type="PROSITE-ProRule" id="PRU00196"/>
    </source>
</evidence>
<dbReference type="GO" id="GO:0005615">
    <property type="term" value="C:extracellular space"/>
    <property type="evidence" value="ECO:0007669"/>
    <property type="project" value="TreeGrafter"/>
</dbReference>
<evidence type="ECO:0000259" key="10">
    <source>
        <dbReference type="PROSITE" id="PS50287"/>
    </source>
</evidence>
<dbReference type="Proteomes" id="UP000574528">
    <property type="component" value="Unassembled WGS sequence"/>
</dbReference>
<dbReference type="GO" id="GO:0004252">
    <property type="term" value="F:serine-type endopeptidase activity"/>
    <property type="evidence" value="ECO:0007669"/>
    <property type="project" value="TreeGrafter"/>
</dbReference>
<dbReference type="PRINTS" id="PR00258">
    <property type="entry name" value="SPERACTRCPTR"/>
</dbReference>
<dbReference type="Gene3D" id="3.10.250.10">
    <property type="entry name" value="SRCR-like domain"/>
    <property type="match status" value="2"/>
</dbReference>
<dbReference type="PROSITE" id="PS50287">
    <property type="entry name" value="SRCR_2"/>
    <property type="match status" value="2"/>
</dbReference>
<feature type="non-terminal residue" evidence="11">
    <location>
        <position position="173"/>
    </location>
</feature>
<organism evidence="11 12">
    <name type="scientific">Psilopogon haemacephalus</name>
    <name type="common">coppersmith barbet</name>
    <dbReference type="NCBI Taxonomy" id="2585815"/>
    <lineage>
        <taxon>Eukaryota</taxon>
        <taxon>Metazoa</taxon>
        <taxon>Chordata</taxon>
        <taxon>Craniata</taxon>
        <taxon>Vertebrata</taxon>
        <taxon>Euteleostomi</taxon>
        <taxon>Archelosauria</taxon>
        <taxon>Archosauria</taxon>
        <taxon>Dinosauria</taxon>
        <taxon>Saurischia</taxon>
        <taxon>Theropoda</taxon>
        <taxon>Coelurosauria</taxon>
        <taxon>Aves</taxon>
        <taxon>Neognathae</taxon>
        <taxon>Neoaves</taxon>
        <taxon>Telluraves</taxon>
        <taxon>Coraciimorphae</taxon>
        <taxon>Piciformes</taxon>
        <taxon>Megalaimidae</taxon>
        <taxon>Psilopogon</taxon>
    </lineage>
</organism>
<dbReference type="FunFam" id="3.10.250.10:FF:000016">
    <property type="entry name" value="Scavenger receptor cysteine-rich protein type 12"/>
    <property type="match status" value="1"/>
</dbReference>
<comment type="caution">
    <text evidence="9">Lacks conserved residue(s) required for the propagation of feature annotation.</text>
</comment>
<evidence type="ECO:0000256" key="3">
    <source>
        <dbReference type="ARBA" id="ARBA00022729"/>
    </source>
</evidence>
<dbReference type="GO" id="GO:0031638">
    <property type="term" value="P:zymogen activation"/>
    <property type="evidence" value="ECO:0007669"/>
    <property type="project" value="TreeGrafter"/>
</dbReference>
<sequence length="173" mass="18017">HCTGRVEVKHQGQWGTVCDISWDLEDAAVVCRQLGCGSALEVPTDAYFGPGSGPIWMSHVGCNGSESALSDCTHRGPGQHNCYHDWDAGVICSGTWGGTSPSSSSCSFGAGNSPQTLPHGSVSKGAAELRLADGDSDCAGRVEVKLQGQWGTVCPYSWDLKDAAVVCRQLGCG</sequence>
<gene>
    <name evidence="11" type="primary">Dmbt1_8</name>
    <name evidence="11" type="ORF">PSIHAE_R07735</name>
</gene>
<dbReference type="InterPro" id="IPR036772">
    <property type="entry name" value="SRCR-like_dom_sf"/>
</dbReference>
<protein>
    <submittedName>
        <fullName evidence="11">DMBT1 protein</fullName>
    </submittedName>
</protein>
<dbReference type="SMART" id="SM00202">
    <property type="entry name" value="SR"/>
    <property type="match status" value="1"/>
</dbReference>
<dbReference type="SUPFAM" id="SSF56487">
    <property type="entry name" value="SRCR-like"/>
    <property type="match status" value="2"/>
</dbReference>
<proteinExistence type="predicted"/>
<keyword evidence="2" id="KW-0812">Transmembrane</keyword>
<evidence type="ECO:0000313" key="12">
    <source>
        <dbReference type="Proteomes" id="UP000574528"/>
    </source>
</evidence>
<dbReference type="Pfam" id="PF00530">
    <property type="entry name" value="SRCR"/>
    <property type="match status" value="2"/>
</dbReference>
<dbReference type="FunFam" id="3.10.250.10:FF:000009">
    <property type="entry name" value="WC1"/>
    <property type="match status" value="1"/>
</dbReference>
<evidence type="ECO:0000256" key="1">
    <source>
        <dbReference type="ARBA" id="ARBA00004167"/>
    </source>
</evidence>
<feature type="disulfide bond" evidence="9">
    <location>
        <begin position="18"/>
        <end position="82"/>
    </location>
</feature>
<dbReference type="PROSITE" id="PS00420">
    <property type="entry name" value="SRCR_1"/>
    <property type="match status" value="1"/>
</dbReference>
<evidence type="ECO:0000256" key="6">
    <source>
        <dbReference type="ARBA" id="ARBA00023136"/>
    </source>
</evidence>
<feature type="non-terminal residue" evidence="11">
    <location>
        <position position="1"/>
    </location>
</feature>
<dbReference type="InterPro" id="IPR001190">
    <property type="entry name" value="SRCR"/>
</dbReference>
<keyword evidence="7 9" id="KW-1015">Disulfide bond</keyword>
<keyword evidence="8" id="KW-0325">Glycoprotein</keyword>
<keyword evidence="4" id="KW-0677">Repeat</keyword>
<evidence type="ECO:0000256" key="5">
    <source>
        <dbReference type="ARBA" id="ARBA00022989"/>
    </source>
</evidence>
<feature type="disulfide bond" evidence="9">
    <location>
        <begin position="31"/>
        <end position="92"/>
    </location>
</feature>
<dbReference type="GO" id="GO:0005886">
    <property type="term" value="C:plasma membrane"/>
    <property type="evidence" value="ECO:0007669"/>
    <property type="project" value="TreeGrafter"/>
</dbReference>
<dbReference type="OrthoDB" id="536948at2759"/>